<keyword evidence="1" id="KW-1133">Transmembrane helix</keyword>
<feature type="transmembrane region" description="Helical" evidence="1">
    <location>
        <begin position="65"/>
        <end position="87"/>
    </location>
</feature>
<comment type="caution">
    <text evidence="2">The sequence shown here is derived from an EMBL/GenBank/DDBJ whole genome shotgun (WGS) entry which is preliminary data.</text>
</comment>
<reference evidence="2" key="1">
    <citation type="submission" date="2021-02" db="EMBL/GenBank/DDBJ databases">
        <authorList>
            <person name="Nowell W R."/>
        </authorList>
    </citation>
    <scope>NUCLEOTIDE SEQUENCE</scope>
</reference>
<protein>
    <submittedName>
        <fullName evidence="2">Uncharacterized protein</fullName>
    </submittedName>
</protein>
<dbReference type="EMBL" id="CAJOBJ010000432">
    <property type="protein sequence ID" value="CAF3822179.1"/>
    <property type="molecule type" value="Genomic_DNA"/>
</dbReference>
<accession>A0A8S2JEZ2</accession>
<proteinExistence type="predicted"/>
<organism evidence="2 4">
    <name type="scientific">Rotaria magnacalcarata</name>
    <dbReference type="NCBI Taxonomy" id="392030"/>
    <lineage>
        <taxon>Eukaryota</taxon>
        <taxon>Metazoa</taxon>
        <taxon>Spiralia</taxon>
        <taxon>Gnathifera</taxon>
        <taxon>Rotifera</taxon>
        <taxon>Eurotatoria</taxon>
        <taxon>Bdelloidea</taxon>
        <taxon>Philodinida</taxon>
        <taxon>Philodinidae</taxon>
        <taxon>Rotaria</taxon>
    </lineage>
</organism>
<evidence type="ECO:0000313" key="4">
    <source>
        <dbReference type="Proteomes" id="UP000681967"/>
    </source>
</evidence>
<keyword evidence="1" id="KW-0472">Membrane</keyword>
<keyword evidence="1" id="KW-0812">Transmembrane</keyword>
<dbReference type="Gene3D" id="2.60.120.260">
    <property type="entry name" value="Galactose-binding domain-like"/>
    <property type="match status" value="1"/>
</dbReference>
<dbReference type="EMBL" id="CAJOBH010000645">
    <property type="protein sequence ID" value="CAF3807852.1"/>
    <property type="molecule type" value="Genomic_DNA"/>
</dbReference>
<evidence type="ECO:0000313" key="3">
    <source>
        <dbReference type="EMBL" id="CAF3822179.1"/>
    </source>
</evidence>
<evidence type="ECO:0000256" key="1">
    <source>
        <dbReference type="SAM" id="Phobius"/>
    </source>
</evidence>
<evidence type="ECO:0000313" key="2">
    <source>
        <dbReference type="EMBL" id="CAF3807852.1"/>
    </source>
</evidence>
<name>A0A8S2JEZ2_9BILA</name>
<dbReference type="AlphaFoldDB" id="A0A8S2JEZ2"/>
<dbReference type="Proteomes" id="UP000681967">
    <property type="component" value="Unassembled WGS sequence"/>
</dbReference>
<gene>
    <name evidence="2" type="ORF">BYL167_LOCUS3367</name>
    <name evidence="3" type="ORF">GIL414_LOCUS2288</name>
</gene>
<sequence length="318" mass="33555">MPTVSIIASGPYLPKTGLRKIYPATTNVNIFSSVTEIPEIHSAESSSTEQGTYSSTCKRCFGLQLCCSLLLLLLLLLTGGGLAAGILTSNMGASSTSINSSSTAVSSATSATSVGTTTTGVTTTTVNVPSSVLNNTCTAIISGAVTTLLYLSNVAAFSYTYYQYSYVAISTSTIMMLALRQDPSYWCLDDISVTENGVQLWQDGGFEQSPLTQYYTYCNPNGASSSGTISAACPHSGSYNFYDGSVTYSDYLSQSFSTVVGSTYNISFWLANQGGGPDSFLVLIATVPSNGTLNHCINVIIELFFATFILNIVGDSRQ</sequence>
<dbReference type="Proteomes" id="UP000681720">
    <property type="component" value="Unassembled WGS sequence"/>
</dbReference>